<evidence type="ECO:0000256" key="1">
    <source>
        <dbReference type="ARBA" id="ARBA00022714"/>
    </source>
</evidence>
<protein>
    <submittedName>
        <fullName evidence="6">Rieske (2Fe-2S) protein</fullName>
    </submittedName>
</protein>
<evidence type="ECO:0000256" key="3">
    <source>
        <dbReference type="ARBA" id="ARBA00023004"/>
    </source>
</evidence>
<dbReference type="InterPro" id="IPR006311">
    <property type="entry name" value="TAT_signal"/>
</dbReference>
<dbReference type="EMBL" id="JBHUFZ010000001">
    <property type="protein sequence ID" value="MFD1888683.1"/>
    <property type="molecule type" value="Genomic_DNA"/>
</dbReference>
<dbReference type="PROSITE" id="PS51257">
    <property type="entry name" value="PROKAR_LIPOPROTEIN"/>
    <property type="match status" value="1"/>
</dbReference>
<keyword evidence="3" id="KW-0408">Iron</keyword>
<sequence>MTPATRRDLLRTGGLAAAGVGATALVGCSAPEKKTTGPAEVAAADVPVGSGKILEGTNYVVTQPTKGSFCAFVRACPHAGCDVSKVVESEIICTCHDSRFSISDGSRLSGPATAGLGKATAKASGDKVSITA</sequence>
<dbReference type="SUPFAM" id="SSF50022">
    <property type="entry name" value="ISP domain"/>
    <property type="match status" value="1"/>
</dbReference>
<feature type="domain" description="Rieske" evidence="5">
    <location>
        <begin position="38"/>
        <end position="130"/>
    </location>
</feature>
<evidence type="ECO:0000256" key="4">
    <source>
        <dbReference type="ARBA" id="ARBA00023014"/>
    </source>
</evidence>
<evidence type="ECO:0000256" key="2">
    <source>
        <dbReference type="ARBA" id="ARBA00022723"/>
    </source>
</evidence>
<proteinExistence type="predicted"/>
<dbReference type="InterPro" id="IPR036922">
    <property type="entry name" value="Rieske_2Fe-2S_sf"/>
</dbReference>
<name>A0ABW4RSN4_9ACTN</name>
<reference evidence="7" key="1">
    <citation type="journal article" date="2019" name="Int. J. Syst. Evol. Microbiol.">
        <title>The Global Catalogue of Microorganisms (GCM) 10K type strain sequencing project: providing services to taxonomists for standard genome sequencing and annotation.</title>
        <authorList>
            <consortium name="The Broad Institute Genomics Platform"/>
            <consortium name="The Broad Institute Genome Sequencing Center for Infectious Disease"/>
            <person name="Wu L."/>
            <person name="Ma J."/>
        </authorList>
    </citation>
    <scope>NUCLEOTIDE SEQUENCE [LARGE SCALE GENOMIC DNA]</scope>
    <source>
        <strain evidence="7">CAIM 431</strain>
    </source>
</reference>
<comment type="caution">
    <text evidence="6">The sequence shown here is derived from an EMBL/GenBank/DDBJ whole genome shotgun (WGS) entry which is preliminary data.</text>
</comment>
<dbReference type="PROSITE" id="PS51318">
    <property type="entry name" value="TAT"/>
    <property type="match status" value="1"/>
</dbReference>
<keyword evidence="4" id="KW-0411">Iron-sulfur</keyword>
<organism evidence="6 7">
    <name type="scientific">Luteococcus peritonei</name>
    <dbReference type="NCBI Taxonomy" id="88874"/>
    <lineage>
        <taxon>Bacteria</taxon>
        <taxon>Bacillati</taxon>
        <taxon>Actinomycetota</taxon>
        <taxon>Actinomycetes</taxon>
        <taxon>Propionibacteriales</taxon>
        <taxon>Propionibacteriaceae</taxon>
        <taxon>Luteococcus</taxon>
    </lineage>
</organism>
<evidence type="ECO:0000313" key="6">
    <source>
        <dbReference type="EMBL" id="MFD1888683.1"/>
    </source>
</evidence>
<evidence type="ECO:0000313" key="7">
    <source>
        <dbReference type="Proteomes" id="UP001597326"/>
    </source>
</evidence>
<dbReference type="InterPro" id="IPR017941">
    <property type="entry name" value="Rieske_2Fe-2S"/>
</dbReference>
<dbReference type="PROSITE" id="PS51296">
    <property type="entry name" value="RIESKE"/>
    <property type="match status" value="1"/>
</dbReference>
<accession>A0ABW4RSN4</accession>
<keyword evidence="1" id="KW-0001">2Fe-2S</keyword>
<dbReference type="Proteomes" id="UP001597326">
    <property type="component" value="Unassembled WGS sequence"/>
</dbReference>
<evidence type="ECO:0000259" key="5">
    <source>
        <dbReference type="PROSITE" id="PS51296"/>
    </source>
</evidence>
<dbReference type="RefSeq" id="WP_343871751.1">
    <property type="nucleotide sequence ID" value="NZ_BAAAIX010000001.1"/>
</dbReference>
<dbReference type="Gene3D" id="2.102.10.10">
    <property type="entry name" value="Rieske [2Fe-2S] iron-sulphur domain"/>
    <property type="match status" value="1"/>
</dbReference>
<dbReference type="Pfam" id="PF00355">
    <property type="entry name" value="Rieske"/>
    <property type="match status" value="1"/>
</dbReference>
<gene>
    <name evidence="6" type="ORF">ACFSCS_00580</name>
</gene>
<keyword evidence="2" id="KW-0479">Metal-binding</keyword>
<dbReference type="CDD" id="cd03467">
    <property type="entry name" value="Rieske"/>
    <property type="match status" value="1"/>
</dbReference>
<keyword evidence="7" id="KW-1185">Reference proteome</keyword>